<dbReference type="AlphaFoldDB" id="A0A8E1VCW7"/>
<dbReference type="Proteomes" id="UP000071979">
    <property type="component" value="Unassembled WGS sequence"/>
</dbReference>
<protein>
    <submittedName>
        <fullName evidence="1">Uncharacterized protein</fullName>
    </submittedName>
</protein>
<accession>A0A8E1VCW7</accession>
<reference evidence="1 2" key="1">
    <citation type="journal article" date="2016" name="Front. Microbiol.">
        <title>Genomic Resource of Rice Seed Associated Bacteria.</title>
        <authorList>
            <person name="Midha S."/>
            <person name="Bansal K."/>
            <person name="Sharma S."/>
            <person name="Kumar N."/>
            <person name="Patil P.P."/>
            <person name="Chaudhry V."/>
            <person name="Patil P.B."/>
        </authorList>
    </citation>
    <scope>NUCLEOTIDE SEQUENCE [LARGE SCALE GENOMIC DNA]</scope>
    <source>
        <strain evidence="1 2">SA3</strain>
    </source>
</reference>
<dbReference type="OrthoDB" id="8781109at2"/>
<gene>
    <name evidence="1" type="ORF">SA3R_01225</name>
</gene>
<proteinExistence type="predicted"/>
<dbReference type="EMBL" id="LDSE01000001">
    <property type="protein sequence ID" value="KTS69869.1"/>
    <property type="molecule type" value="Genomic_DNA"/>
</dbReference>
<evidence type="ECO:0000313" key="1">
    <source>
        <dbReference type="EMBL" id="KTS69869.1"/>
    </source>
</evidence>
<evidence type="ECO:0000313" key="2">
    <source>
        <dbReference type="Proteomes" id="UP000071979"/>
    </source>
</evidence>
<dbReference type="RefSeq" id="WP_058775123.1">
    <property type="nucleotide sequence ID" value="NZ_CP074351.1"/>
</dbReference>
<organism evidence="1 2">
    <name type="scientific">Pantoea dispersa</name>
    <dbReference type="NCBI Taxonomy" id="59814"/>
    <lineage>
        <taxon>Bacteria</taxon>
        <taxon>Pseudomonadati</taxon>
        <taxon>Pseudomonadota</taxon>
        <taxon>Gammaproteobacteria</taxon>
        <taxon>Enterobacterales</taxon>
        <taxon>Erwiniaceae</taxon>
        <taxon>Pantoea</taxon>
    </lineage>
</organism>
<sequence>MDKLSRLFEKSRDVQSLYERTTDTQLNFIATKCNRDEVAAIHIRLKLFRSELAACPEWDGDTQDQIWDAIETHKRLLLQIDLLKKP</sequence>
<name>A0A8E1VCW7_9GAMM</name>
<comment type="caution">
    <text evidence="1">The sequence shown here is derived from an EMBL/GenBank/DDBJ whole genome shotgun (WGS) entry which is preliminary data.</text>
</comment>